<dbReference type="SUPFAM" id="SSF51604">
    <property type="entry name" value="Enolase C-terminal domain-like"/>
    <property type="match status" value="1"/>
</dbReference>
<dbReference type="AlphaFoldDB" id="M2WSE5"/>
<organism evidence="1 2">
    <name type="scientific">Amycolatopsis decaplanina DSM 44594</name>
    <dbReference type="NCBI Taxonomy" id="1284240"/>
    <lineage>
        <taxon>Bacteria</taxon>
        <taxon>Bacillati</taxon>
        <taxon>Actinomycetota</taxon>
        <taxon>Actinomycetes</taxon>
        <taxon>Pseudonocardiales</taxon>
        <taxon>Pseudonocardiaceae</taxon>
        <taxon>Amycolatopsis</taxon>
    </lineage>
</organism>
<dbReference type="Proteomes" id="UP000054226">
    <property type="component" value="Unassembled WGS sequence"/>
</dbReference>
<comment type="caution">
    <text evidence="1">The sequence shown here is derived from an EMBL/GenBank/DDBJ whole genome shotgun (WGS) entry which is preliminary data.</text>
</comment>
<proteinExistence type="predicted"/>
<protein>
    <submittedName>
        <fullName evidence="1">O-succinylbenzoate synthase</fullName>
    </submittedName>
</protein>
<keyword evidence="2" id="KW-1185">Reference proteome</keyword>
<reference evidence="1 2" key="1">
    <citation type="journal article" date="2013" name="Genome Announc.">
        <title>Draft Genome Sequence of Amycolatopsis decaplanina Strain DSM 44594T.</title>
        <authorList>
            <person name="Kaur N."/>
            <person name="Kumar S."/>
            <person name="Bala M."/>
            <person name="Raghava G.P."/>
            <person name="Mayilraj S."/>
        </authorList>
    </citation>
    <scope>NUCLEOTIDE SEQUENCE [LARGE SCALE GENOMIC DNA]</scope>
    <source>
        <strain evidence="1 2">DSM 44594</strain>
    </source>
</reference>
<dbReference type="PATRIC" id="fig|1284240.4.peg.7303"/>
<dbReference type="EMBL" id="AOHO01000078">
    <property type="protein sequence ID" value="EME51661.1"/>
    <property type="molecule type" value="Genomic_DNA"/>
</dbReference>
<evidence type="ECO:0000313" key="2">
    <source>
        <dbReference type="Proteomes" id="UP000054226"/>
    </source>
</evidence>
<accession>M2WSE5</accession>
<sequence>MAALPGFTLPGDVSASARYYAQDITEPFVLTDGWMKVPSAHRLGVAPRGDVLGDVTTRTRWLPFR</sequence>
<name>M2WSE5_9PSEU</name>
<dbReference type="InterPro" id="IPR036849">
    <property type="entry name" value="Enolase-like_C_sf"/>
</dbReference>
<evidence type="ECO:0000313" key="1">
    <source>
        <dbReference type="EMBL" id="EME51661.1"/>
    </source>
</evidence>
<dbReference type="Gene3D" id="3.20.20.120">
    <property type="entry name" value="Enolase-like C-terminal domain"/>
    <property type="match status" value="1"/>
</dbReference>
<gene>
    <name evidence="1" type="ORF">H074_35789</name>
</gene>